<dbReference type="Proteomes" id="UP000010445">
    <property type="component" value="Unassembled WGS sequence"/>
</dbReference>
<keyword evidence="1" id="KW-0472">Membrane</keyword>
<accession>L1MBI0</accession>
<keyword evidence="1" id="KW-0812">Transmembrane</keyword>
<evidence type="ECO:0000313" key="3">
    <source>
        <dbReference type="Proteomes" id="UP000010445"/>
    </source>
</evidence>
<keyword evidence="1" id="KW-1133">Transmembrane helix</keyword>
<comment type="caution">
    <text evidence="2">The sequence shown here is derived from an EMBL/GenBank/DDBJ whole genome shotgun (WGS) entry which is preliminary data.</text>
</comment>
<keyword evidence="3" id="KW-1185">Reference proteome</keyword>
<protein>
    <submittedName>
        <fullName evidence="2">Uncharacterized protein</fullName>
    </submittedName>
</protein>
<dbReference type="PATRIC" id="fig|1035195.3.peg.2055"/>
<dbReference type="GeneID" id="84898160"/>
<proteinExistence type="predicted"/>
<sequence>MSNGAMIVTMSSVFIGFLCFGGSFAGFVYKKSPRLVWTLFCTAVFFITVIPVIIAVFWATLFVS</sequence>
<reference evidence="2 3" key="1">
    <citation type="submission" date="2012-05" db="EMBL/GenBank/DDBJ databases">
        <authorList>
            <person name="Weinstock G."/>
            <person name="Sodergren E."/>
            <person name="Lobos E.A."/>
            <person name="Fulton L."/>
            <person name="Fulton R."/>
            <person name="Courtney L."/>
            <person name="Fronick C."/>
            <person name="O'Laughlin M."/>
            <person name="Godfrey J."/>
            <person name="Wilson R.M."/>
            <person name="Miner T."/>
            <person name="Farmer C."/>
            <person name="Delehaunty K."/>
            <person name="Cordes M."/>
            <person name="Minx P."/>
            <person name="Tomlinson C."/>
            <person name="Chen J."/>
            <person name="Wollam A."/>
            <person name="Pepin K.H."/>
            <person name="Bhonagiri V."/>
            <person name="Zhang X."/>
            <person name="Suruliraj S."/>
            <person name="Warren W."/>
            <person name="Mitreva M."/>
            <person name="Mardis E.R."/>
            <person name="Wilson R.K."/>
        </authorList>
    </citation>
    <scope>NUCLEOTIDE SEQUENCE [LARGE SCALE GENOMIC DNA]</scope>
    <source>
        <strain evidence="2 3">F0235</strain>
    </source>
</reference>
<dbReference type="eggNOG" id="ENOG5032C9P">
    <property type="taxonomic scope" value="Bacteria"/>
</dbReference>
<feature type="transmembrane region" description="Helical" evidence="1">
    <location>
        <begin position="36"/>
        <end position="61"/>
    </location>
</feature>
<dbReference type="HOGENOM" id="CLU_206426_1_0_11"/>
<feature type="transmembrane region" description="Helical" evidence="1">
    <location>
        <begin position="6"/>
        <end position="29"/>
    </location>
</feature>
<evidence type="ECO:0000313" key="2">
    <source>
        <dbReference type="EMBL" id="EKX88623.1"/>
    </source>
</evidence>
<dbReference type="STRING" id="1035195.HMPREF9997_02297"/>
<gene>
    <name evidence="2" type="ORF">HMPREF9997_02297</name>
</gene>
<dbReference type="RefSeq" id="WP_006061718.1">
    <property type="nucleotide sequence ID" value="NZ_KB290820.1"/>
</dbReference>
<evidence type="ECO:0000256" key="1">
    <source>
        <dbReference type="SAM" id="Phobius"/>
    </source>
</evidence>
<dbReference type="AlphaFoldDB" id="L1MBI0"/>
<name>L1MBI0_9CORY</name>
<organism evidence="2 3">
    <name type="scientific">Corynebacterium durum F0235</name>
    <dbReference type="NCBI Taxonomy" id="1035195"/>
    <lineage>
        <taxon>Bacteria</taxon>
        <taxon>Bacillati</taxon>
        <taxon>Actinomycetota</taxon>
        <taxon>Actinomycetes</taxon>
        <taxon>Mycobacteriales</taxon>
        <taxon>Corynebacteriaceae</taxon>
        <taxon>Corynebacterium</taxon>
    </lineage>
</organism>
<dbReference type="OrthoDB" id="4423992at2"/>
<dbReference type="EMBL" id="AMEM01000037">
    <property type="protein sequence ID" value="EKX88623.1"/>
    <property type="molecule type" value="Genomic_DNA"/>
</dbReference>